<evidence type="ECO:0000256" key="5">
    <source>
        <dbReference type="ARBA" id="ARBA00022692"/>
    </source>
</evidence>
<organism evidence="13">
    <name type="scientific">Euseius nicholsi</name>
    <dbReference type="NCBI Taxonomy" id="702746"/>
    <lineage>
        <taxon>Eukaryota</taxon>
        <taxon>Metazoa</taxon>
        <taxon>Ecdysozoa</taxon>
        <taxon>Arthropoda</taxon>
        <taxon>Chelicerata</taxon>
        <taxon>Arachnida</taxon>
        <taxon>Acari</taxon>
        <taxon>Parasitiformes</taxon>
        <taxon>Mesostigmata</taxon>
        <taxon>Gamasina</taxon>
        <taxon>Phytoseioidea</taxon>
        <taxon>Phytoseiidae</taxon>
        <taxon>Amblyseiinae</taxon>
        <taxon>Euseius</taxon>
    </lineage>
</organism>
<dbReference type="SUPFAM" id="SSF81336">
    <property type="entry name" value="F1F0 ATP synthase subunit A"/>
    <property type="match status" value="1"/>
</dbReference>
<keyword evidence="10" id="KW-0066">ATP synthesis</keyword>
<sequence>MMNNLFSMFDPSTMFSMNWIAFLLPLLLITNSFYFQTNRINLMMKKIIYFLLNDLFLNNIKKYNNMMNIIILTFFMFIMLSNFLSIMPFIFTPISHMSTTLLLSLPIWSALTLKTSFKTPVTMFIHLVPMSTPIPILIFMVMIETISMLIRPFTLMIRLTANMIAGHVLICLLSQMLNMNMFTFLSTSLILNILMLLEVSVAVIQGYVFTILLSLYLEETC</sequence>
<geneLocation type="mitochondrion" evidence="13"/>
<dbReference type="GO" id="GO:0005743">
    <property type="term" value="C:mitochondrial inner membrane"/>
    <property type="evidence" value="ECO:0007669"/>
    <property type="project" value="UniProtKB-SubCell"/>
</dbReference>
<feature type="transmembrane region" description="Helical" evidence="12">
    <location>
        <begin position="123"/>
        <end position="143"/>
    </location>
</feature>
<dbReference type="GO" id="GO:0045259">
    <property type="term" value="C:proton-transporting ATP synthase complex"/>
    <property type="evidence" value="ECO:0007669"/>
    <property type="project" value="UniProtKB-KW"/>
</dbReference>
<dbReference type="PRINTS" id="PR00123">
    <property type="entry name" value="ATPASEA"/>
</dbReference>
<keyword evidence="8" id="KW-0406">Ion transport</keyword>
<evidence type="ECO:0000313" key="13">
    <source>
        <dbReference type="EMBL" id="AJV88748.1"/>
    </source>
</evidence>
<dbReference type="Gene3D" id="1.20.120.220">
    <property type="entry name" value="ATP synthase, F0 complex, subunit A"/>
    <property type="match status" value="1"/>
</dbReference>
<keyword evidence="9 12" id="KW-0472">Membrane</keyword>
<dbReference type="InterPro" id="IPR035908">
    <property type="entry name" value="F0_ATP_A_sf"/>
</dbReference>
<gene>
    <name evidence="13" type="primary">ATP6</name>
</gene>
<evidence type="ECO:0000256" key="1">
    <source>
        <dbReference type="ARBA" id="ARBA00004141"/>
    </source>
</evidence>
<name>A0A0U1ZH76_9ACAR</name>
<keyword evidence="4" id="KW-0138">CF(0)</keyword>
<feature type="transmembrane region" description="Helical" evidence="12">
    <location>
        <begin position="189"/>
        <end position="217"/>
    </location>
</feature>
<reference evidence="13" key="1">
    <citation type="journal article" date="2014" name="Mitochondrial DNA">
        <title>Complete Mitochondrial Genome of Euseius nicholsi (Ehara et Lee) (Acari:Phytoseiidae).</title>
        <authorList>
            <person name="Xin T."/>
            <person name="Que S."/>
            <person name="Zou Z."/>
            <person name="Wang J."/>
            <person name="Li L."/>
            <person name="Xia B."/>
        </authorList>
    </citation>
    <scope>NUCLEOTIDE SEQUENCE</scope>
</reference>
<dbReference type="NCBIfam" id="TIGR01131">
    <property type="entry name" value="ATP_synt_6_or_A"/>
    <property type="match status" value="1"/>
</dbReference>
<dbReference type="GO" id="GO:0046933">
    <property type="term" value="F:proton-transporting ATP synthase activity, rotational mechanism"/>
    <property type="evidence" value="ECO:0007669"/>
    <property type="project" value="TreeGrafter"/>
</dbReference>
<evidence type="ECO:0000256" key="11">
    <source>
        <dbReference type="RuleBase" id="RU004450"/>
    </source>
</evidence>
<dbReference type="Pfam" id="PF00119">
    <property type="entry name" value="ATP-synt_A"/>
    <property type="match status" value="1"/>
</dbReference>
<evidence type="ECO:0000256" key="3">
    <source>
        <dbReference type="ARBA" id="ARBA00022448"/>
    </source>
</evidence>
<keyword evidence="7 12" id="KW-1133">Transmembrane helix</keyword>
<keyword evidence="5 12" id="KW-0812">Transmembrane</keyword>
<dbReference type="PANTHER" id="PTHR11410:SF0">
    <property type="entry name" value="ATP SYNTHASE SUBUNIT A"/>
    <property type="match status" value="1"/>
</dbReference>
<feature type="transmembrane region" description="Helical" evidence="12">
    <location>
        <begin position="69"/>
        <end position="91"/>
    </location>
</feature>
<evidence type="ECO:0000256" key="7">
    <source>
        <dbReference type="ARBA" id="ARBA00022989"/>
    </source>
</evidence>
<protein>
    <recommendedName>
        <fullName evidence="11">ATP synthase subunit a</fullName>
    </recommendedName>
</protein>
<evidence type="ECO:0000256" key="9">
    <source>
        <dbReference type="ARBA" id="ARBA00023136"/>
    </source>
</evidence>
<comment type="similarity">
    <text evidence="2">Belongs to the ATPase A chain family.</text>
</comment>
<dbReference type="PANTHER" id="PTHR11410">
    <property type="entry name" value="ATP SYNTHASE SUBUNIT A"/>
    <property type="match status" value="1"/>
</dbReference>
<dbReference type="InterPro" id="IPR045083">
    <property type="entry name" value="ATP_synth_F0_asu_bact/mt"/>
</dbReference>
<accession>A0A0U1ZH76</accession>
<keyword evidence="13" id="KW-0496">Mitochondrion</keyword>
<keyword evidence="3" id="KW-0813">Transport</keyword>
<dbReference type="EMBL" id="KM999989">
    <property type="protein sequence ID" value="AJV88748.1"/>
    <property type="molecule type" value="Genomic_DNA"/>
</dbReference>
<evidence type="ECO:0000256" key="8">
    <source>
        <dbReference type="ARBA" id="ARBA00023065"/>
    </source>
</evidence>
<evidence type="ECO:0000256" key="4">
    <source>
        <dbReference type="ARBA" id="ARBA00022547"/>
    </source>
</evidence>
<evidence type="ECO:0000256" key="6">
    <source>
        <dbReference type="ARBA" id="ARBA00022781"/>
    </source>
</evidence>
<feature type="transmembrane region" description="Helical" evidence="12">
    <location>
        <begin position="155"/>
        <end position="177"/>
    </location>
</feature>
<dbReference type="AlphaFoldDB" id="A0A0U1ZH76"/>
<evidence type="ECO:0000256" key="12">
    <source>
        <dbReference type="SAM" id="Phobius"/>
    </source>
</evidence>
<dbReference type="InterPro" id="IPR000568">
    <property type="entry name" value="ATP_synth_F0_asu"/>
</dbReference>
<dbReference type="CDD" id="cd00310">
    <property type="entry name" value="ATP-synt_Fo_a_6"/>
    <property type="match status" value="1"/>
</dbReference>
<proteinExistence type="inferred from homology"/>
<evidence type="ECO:0000256" key="10">
    <source>
        <dbReference type="ARBA" id="ARBA00023310"/>
    </source>
</evidence>
<keyword evidence="6" id="KW-0375">Hydrogen ion transport</keyword>
<feature type="transmembrane region" description="Helical" evidence="12">
    <location>
        <begin position="15"/>
        <end position="35"/>
    </location>
</feature>
<comment type="subcellular location">
    <subcellularLocation>
        <location evidence="1">Membrane</location>
        <topology evidence="1">Multi-pass membrane protein</topology>
    </subcellularLocation>
    <subcellularLocation>
        <location evidence="11">Mitochondrion inner membrane</location>
        <topology evidence="11">Multi-pass membrane protein</topology>
    </subcellularLocation>
</comment>
<evidence type="ECO:0000256" key="2">
    <source>
        <dbReference type="ARBA" id="ARBA00006810"/>
    </source>
</evidence>